<sequence>MEQLRQDRQCKTKSDIALHLSDILLVIPSIRSI</sequence>
<protein>
    <submittedName>
        <fullName evidence="1">Uncharacterized protein</fullName>
    </submittedName>
</protein>
<organism evidence="1">
    <name type="scientific">Myoviridae sp. ctzyI3</name>
    <dbReference type="NCBI Taxonomy" id="2826722"/>
    <lineage>
        <taxon>Viruses</taxon>
        <taxon>Duplodnaviria</taxon>
        <taxon>Heunggongvirae</taxon>
        <taxon>Uroviricota</taxon>
        <taxon>Caudoviricetes</taxon>
    </lineage>
</organism>
<name>A0A8S5MLW6_9CAUD</name>
<proteinExistence type="predicted"/>
<evidence type="ECO:0000313" key="1">
    <source>
        <dbReference type="EMBL" id="DAD83216.1"/>
    </source>
</evidence>
<reference evidence="1" key="1">
    <citation type="journal article" date="2021" name="Proc. Natl. Acad. Sci. U.S.A.">
        <title>A Catalog of Tens of Thousands of Viruses from Human Metagenomes Reveals Hidden Associations with Chronic Diseases.</title>
        <authorList>
            <person name="Tisza M.J."/>
            <person name="Buck C.B."/>
        </authorList>
    </citation>
    <scope>NUCLEOTIDE SEQUENCE</scope>
    <source>
        <strain evidence="1">CtzyI3</strain>
    </source>
</reference>
<accession>A0A8S5MLW6</accession>
<dbReference type="EMBL" id="BK014931">
    <property type="protein sequence ID" value="DAD83216.1"/>
    <property type="molecule type" value="Genomic_DNA"/>
</dbReference>